<name>A0ABW6AH23_9BACT</name>
<dbReference type="EMBL" id="JBHUOM010000002">
    <property type="protein sequence ID" value="MFD2933807.1"/>
    <property type="molecule type" value="Genomic_DNA"/>
</dbReference>
<gene>
    <name evidence="1" type="ORF">ACFS25_08450</name>
</gene>
<evidence type="ECO:0000313" key="2">
    <source>
        <dbReference type="Proteomes" id="UP001597512"/>
    </source>
</evidence>
<evidence type="ECO:0000313" key="1">
    <source>
        <dbReference type="EMBL" id="MFD2933807.1"/>
    </source>
</evidence>
<comment type="caution">
    <text evidence="1">The sequence shown here is derived from an EMBL/GenBank/DDBJ whole genome shotgun (WGS) entry which is preliminary data.</text>
</comment>
<dbReference type="RefSeq" id="WP_381498607.1">
    <property type="nucleotide sequence ID" value="NZ_JBHUOM010000002.1"/>
</dbReference>
<reference evidence="2" key="1">
    <citation type="journal article" date="2019" name="Int. J. Syst. Evol. Microbiol.">
        <title>The Global Catalogue of Microorganisms (GCM) 10K type strain sequencing project: providing services to taxonomists for standard genome sequencing and annotation.</title>
        <authorList>
            <consortium name="The Broad Institute Genomics Platform"/>
            <consortium name="The Broad Institute Genome Sequencing Center for Infectious Disease"/>
            <person name="Wu L."/>
            <person name="Ma J."/>
        </authorList>
    </citation>
    <scope>NUCLEOTIDE SEQUENCE [LARGE SCALE GENOMIC DNA]</scope>
    <source>
        <strain evidence="2">KCTC 52490</strain>
    </source>
</reference>
<keyword evidence="2" id="KW-1185">Reference proteome</keyword>
<dbReference type="Proteomes" id="UP001597512">
    <property type="component" value="Unassembled WGS sequence"/>
</dbReference>
<proteinExistence type="predicted"/>
<organism evidence="1 2">
    <name type="scientific">Spirosoma flavum</name>
    <dbReference type="NCBI Taxonomy" id="2048557"/>
    <lineage>
        <taxon>Bacteria</taxon>
        <taxon>Pseudomonadati</taxon>
        <taxon>Bacteroidota</taxon>
        <taxon>Cytophagia</taxon>
        <taxon>Cytophagales</taxon>
        <taxon>Cytophagaceae</taxon>
        <taxon>Spirosoma</taxon>
    </lineage>
</organism>
<protein>
    <submittedName>
        <fullName evidence="1">Uncharacterized protein</fullName>
    </submittedName>
</protein>
<sequence length="42" mass="4695">MAYTLFQNILYMDAIPQFVGEDAVFERGIHLPDAQGRVALAL</sequence>
<accession>A0ABW6AH23</accession>